<protein>
    <submittedName>
        <fullName evidence="5">EamA family transporter</fullName>
    </submittedName>
</protein>
<keyword evidence="6" id="KW-1185">Reference proteome</keyword>
<feature type="domain" description="EamA" evidence="4">
    <location>
        <begin position="143"/>
        <end position="275"/>
    </location>
</feature>
<gene>
    <name evidence="5" type="ORF">L8U60_09470</name>
</gene>
<dbReference type="InterPro" id="IPR037185">
    <property type="entry name" value="EmrE-like"/>
</dbReference>
<feature type="transmembrane region" description="Helical" evidence="2">
    <location>
        <begin position="227"/>
        <end position="250"/>
    </location>
</feature>
<comment type="caution">
    <text evidence="5">The sequence shown here is derived from an EMBL/GenBank/DDBJ whole genome shotgun (WGS) entry which is preliminary data.</text>
</comment>
<accession>A0A9X3RL40</accession>
<dbReference type="SUPFAM" id="SSF103481">
    <property type="entry name" value="Multidrug resistance efflux transporter EmrE"/>
    <property type="match status" value="1"/>
</dbReference>
<evidence type="ECO:0000256" key="3">
    <source>
        <dbReference type="SAM" id="SignalP"/>
    </source>
</evidence>
<feature type="transmembrane region" description="Helical" evidence="2">
    <location>
        <begin position="69"/>
        <end position="90"/>
    </location>
</feature>
<sequence length="287" mass="29393">MNTFLALPAAPVLMVLIGSLGTQAAAVMVTDMLATVGAPGVSGLRMAAAAVIMVALFRPRLSGMTRARAINIVVYGVAMGMMSMMVYAAIARLPQGVAVTIDFLGPCVVSFLGLKMWRSRLWAIGAFIGVALIAQPSNDLDIIGIGFAVTGAIFFGAYTLFAERMGSGESGGLPDLALSVVVAALILMPFSVPAVSLIDAPMSLTLIISGFIGAVIPYVMDTIAAGIVSAAVVGTLFALDPVIGAILGWAFSGDELTWSMVAGIVLIAVAGAIITWRGAQESPDIGE</sequence>
<feature type="transmembrane region" description="Helical" evidence="2">
    <location>
        <begin position="173"/>
        <end position="194"/>
    </location>
</feature>
<dbReference type="EMBL" id="JAKMUS010000018">
    <property type="protein sequence ID" value="MCZ9294712.1"/>
    <property type="molecule type" value="Genomic_DNA"/>
</dbReference>
<evidence type="ECO:0000259" key="4">
    <source>
        <dbReference type="Pfam" id="PF00892"/>
    </source>
</evidence>
<evidence type="ECO:0000313" key="5">
    <source>
        <dbReference type="EMBL" id="MCZ9294712.1"/>
    </source>
</evidence>
<evidence type="ECO:0000256" key="2">
    <source>
        <dbReference type="SAM" id="Phobius"/>
    </source>
</evidence>
<evidence type="ECO:0000313" key="6">
    <source>
        <dbReference type="Proteomes" id="UP001146468"/>
    </source>
</evidence>
<feature type="transmembrane region" description="Helical" evidence="2">
    <location>
        <begin position="96"/>
        <end position="114"/>
    </location>
</feature>
<feature type="chain" id="PRO_5040878716" evidence="3">
    <location>
        <begin position="25"/>
        <end position="287"/>
    </location>
</feature>
<feature type="transmembrane region" description="Helical" evidence="2">
    <location>
        <begin position="142"/>
        <end position="161"/>
    </location>
</feature>
<dbReference type="GO" id="GO:0016020">
    <property type="term" value="C:membrane"/>
    <property type="evidence" value="ECO:0007669"/>
    <property type="project" value="InterPro"/>
</dbReference>
<feature type="signal peptide" evidence="3">
    <location>
        <begin position="1"/>
        <end position="24"/>
    </location>
</feature>
<reference evidence="5" key="1">
    <citation type="submission" date="2022-02" db="EMBL/GenBank/DDBJ databases">
        <title>Corynebacterium sp. from urogenital microbiome.</title>
        <authorList>
            <person name="Cappelli E.A."/>
            <person name="Ribeiro T.G."/>
            <person name="Peixe L."/>
        </authorList>
    </citation>
    <scope>NUCLEOTIDE SEQUENCE</scope>
    <source>
        <strain evidence="5">C8Ua_172</strain>
    </source>
</reference>
<feature type="transmembrane region" description="Helical" evidence="2">
    <location>
        <begin position="36"/>
        <end position="57"/>
    </location>
</feature>
<proteinExistence type="inferred from homology"/>
<comment type="similarity">
    <text evidence="1">Belongs to the EamA transporter family.</text>
</comment>
<organism evidence="5 6">
    <name type="scientific">Corynebacterium meitnerae</name>
    <dbReference type="NCBI Taxonomy" id="2913498"/>
    <lineage>
        <taxon>Bacteria</taxon>
        <taxon>Bacillati</taxon>
        <taxon>Actinomycetota</taxon>
        <taxon>Actinomycetes</taxon>
        <taxon>Mycobacteriales</taxon>
        <taxon>Corynebacteriaceae</taxon>
        <taxon>Corynebacterium</taxon>
    </lineage>
</organism>
<name>A0A9X3RL40_9CORY</name>
<keyword evidence="2" id="KW-0472">Membrane</keyword>
<dbReference type="Proteomes" id="UP001146468">
    <property type="component" value="Unassembled WGS sequence"/>
</dbReference>
<keyword evidence="2" id="KW-1133">Transmembrane helix</keyword>
<dbReference type="RefSeq" id="WP_269966130.1">
    <property type="nucleotide sequence ID" value="NZ_JAKMUS010000018.1"/>
</dbReference>
<evidence type="ECO:0000256" key="1">
    <source>
        <dbReference type="ARBA" id="ARBA00007362"/>
    </source>
</evidence>
<feature type="transmembrane region" description="Helical" evidence="2">
    <location>
        <begin position="256"/>
        <end position="276"/>
    </location>
</feature>
<keyword evidence="2" id="KW-0812">Transmembrane</keyword>
<feature type="transmembrane region" description="Helical" evidence="2">
    <location>
        <begin position="200"/>
        <end position="220"/>
    </location>
</feature>
<dbReference type="Pfam" id="PF00892">
    <property type="entry name" value="EamA"/>
    <property type="match status" value="1"/>
</dbReference>
<dbReference type="InterPro" id="IPR000620">
    <property type="entry name" value="EamA_dom"/>
</dbReference>
<dbReference type="AlphaFoldDB" id="A0A9X3RL40"/>
<keyword evidence="3" id="KW-0732">Signal</keyword>